<name>Q7MVH4_PORGI</name>
<keyword evidence="2" id="KW-0808">Transferase</keyword>
<dbReference type="KEGG" id="pgi:PG_1088"/>
<dbReference type="AlphaFoldDB" id="Q7MVH4"/>
<dbReference type="eggNOG" id="COG0456">
    <property type="taxonomic scope" value="Bacteria"/>
</dbReference>
<dbReference type="EnsemblBacteria" id="AAQ66201">
    <property type="protein sequence ID" value="AAQ66201"/>
    <property type="gene ID" value="PG_1088"/>
</dbReference>
<evidence type="ECO:0000259" key="1">
    <source>
        <dbReference type="PROSITE" id="PS51186"/>
    </source>
</evidence>
<reference evidence="2 3" key="1">
    <citation type="journal article" date="2003" name="J. Bacteriol.">
        <title>Complete genome sequence of the oral pathogenic bacterium Porphyromonas gingivalis strain W83.</title>
        <authorList>
            <person name="Nelson K."/>
            <person name="Fleishmann R."/>
            <person name="DeBoy R."/>
            <person name="Paulsen I."/>
            <person name="Fouts D."/>
            <person name="Eisen J."/>
            <person name="Daugherty S."/>
            <person name="Dodson R."/>
            <person name="Durkin A."/>
            <person name="Gwinn M."/>
            <person name="Haft D."/>
            <person name="Kolonay J."/>
            <person name="Nelson W."/>
            <person name="White O."/>
            <person name="Mason T."/>
            <person name="Tallon L."/>
            <person name="Gray J."/>
            <person name="Granger D."/>
            <person name="Tettelin H."/>
            <person name="Dong H."/>
            <person name="Galvin J."/>
            <person name="Duncan M."/>
            <person name="Dewhirst F."/>
            <person name="Fraser C."/>
        </authorList>
    </citation>
    <scope>NUCLEOTIDE SEQUENCE [LARGE SCALE GENOMIC DNA]</scope>
    <source>
        <strain evidence="3">ATCC BAA-308 / W83</strain>
    </source>
</reference>
<dbReference type="InterPro" id="IPR016181">
    <property type="entry name" value="Acyl_CoA_acyltransferase"/>
</dbReference>
<dbReference type="SUPFAM" id="SSF55729">
    <property type="entry name" value="Acyl-CoA N-acyltransferases (Nat)"/>
    <property type="match status" value="1"/>
</dbReference>
<dbReference type="EMBL" id="AE015924">
    <property type="protein sequence ID" value="AAQ66201.1"/>
    <property type="molecule type" value="Genomic_DNA"/>
</dbReference>
<accession>Q7MVH4</accession>
<evidence type="ECO:0000313" key="2">
    <source>
        <dbReference type="EMBL" id="AAQ66201.1"/>
    </source>
</evidence>
<evidence type="ECO:0000313" key="3">
    <source>
        <dbReference type="Proteomes" id="UP000000588"/>
    </source>
</evidence>
<organism evidence="2 3">
    <name type="scientific">Porphyromonas gingivalis (strain ATCC BAA-308 / W83)</name>
    <dbReference type="NCBI Taxonomy" id="242619"/>
    <lineage>
        <taxon>Bacteria</taxon>
        <taxon>Pseudomonadati</taxon>
        <taxon>Bacteroidota</taxon>
        <taxon>Bacteroidia</taxon>
        <taxon>Bacteroidales</taxon>
        <taxon>Porphyromonadaceae</taxon>
        <taxon>Porphyromonas</taxon>
    </lineage>
</organism>
<dbReference type="GO" id="GO:0016747">
    <property type="term" value="F:acyltransferase activity, transferring groups other than amino-acyl groups"/>
    <property type="evidence" value="ECO:0007669"/>
    <property type="project" value="InterPro"/>
</dbReference>
<sequence>MNQNLETMLRFSDLKSFSDADRSAALRYVWELYTTSFPAEERRSYDNFLRAVLSDPYCSLFLIGERDVVEETKGFIISWVLSPELSFIEHFAIAPEWRNHKIGQACIEMMTALALSSHSCILLEAEPPLTEIARRRIGFYERAGFEIIDADYIQPPYEETGRGVPLYLMAYNKGGIDTKSATRLLYGAVYNCPH</sequence>
<dbReference type="Gene3D" id="3.40.630.30">
    <property type="match status" value="1"/>
</dbReference>
<dbReference type="PROSITE" id="PS51186">
    <property type="entry name" value="GNAT"/>
    <property type="match status" value="1"/>
</dbReference>
<dbReference type="STRING" id="242619.PG_1088"/>
<feature type="domain" description="N-acetyltransferase" evidence="1">
    <location>
        <begin position="15"/>
        <end position="171"/>
    </location>
</feature>
<protein>
    <submittedName>
        <fullName evidence="2">Acetyltransferase, GNAT family</fullName>
    </submittedName>
</protein>
<dbReference type="Pfam" id="PF13508">
    <property type="entry name" value="Acetyltransf_7"/>
    <property type="match status" value="1"/>
</dbReference>
<dbReference type="HOGENOM" id="CLU_105077_1_2_10"/>
<keyword evidence="3" id="KW-1185">Reference proteome</keyword>
<gene>
    <name evidence="2" type="ordered locus">PG_1088</name>
</gene>
<dbReference type="Proteomes" id="UP000000588">
    <property type="component" value="Chromosome"/>
</dbReference>
<dbReference type="InterPro" id="IPR000182">
    <property type="entry name" value="GNAT_dom"/>
</dbReference>
<proteinExistence type="predicted"/>